<dbReference type="STRING" id="45351.A7SKQ5"/>
<dbReference type="PANTHER" id="PTHR45695:SF9">
    <property type="entry name" value="LEUCOKININ RECEPTOR"/>
    <property type="match status" value="1"/>
</dbReference>
<evidence type="ECO:0000256" key="7">
    <source>
        <dbReference type="ARBA" id="ARBA00023224"/>
    </source>
</evidence>
<dbReference type="FunFam" id="1.20.1070.10:FF:000660">
    <property type="entry name" value="Predicted protein"/>
    <property type="match status" value="1"/>
</dbReference>
<evidence type="ECO:0000256" key="5">
    <source>
        <dbReference type="ARBA" id="ARBA00023136"/>
    </source>
</evidence>
<evidence type="ECO:0000313" key="11">
    <source>
        <dbReference type="Proteomes" id="UP000001593"/>
    </source>
</evidence>
<feature type="transmembrane region" description="Helical" evidence="8">
    <location>
        <begin position="216"/>
        <end position="240"/>
    </location>
</feature>
<feature type="transmembrane region" description="Helical" evidence="8">
    <location>
        <begin position="163"/>
        <end position="185"/>
    </location>
</feature>
<dbReference type="GO" id="GO:0007186">
    <property type="term" value="P:G protein-coupled receptor signaling pathway"/>
    <property type="evidence" value="ECO:0000318"/>
    <property type="project" value="GO_Central"/>
</dbReference>
<dbReference type="EMBL" id="DS469690">
    <property type="protein sequence ID" value="EDO35719.1"/>
    <property type="molecule type" value="Genomic_DNA"/>
</dbReference>
<feature type="transmembrane region" description="Helical" evidence="8">
    <location>
        <begin position="110"/>
        <end position="129"/>
    </location>
</feature>
<feature type="non-terminal residue" evidence="10">
    <location>
        <position position="287"/>
    </location>
</feature>
<dbReference type="Gene3D" id="1.20.1070.10">
    <property type="entry name" value="Rhodopsin 7-helix transmembrane proteins"/>
    <property type="match status" value="1"/>
</dbReference>
<dbReference type="PhylomeDB" id="A7SKQ5"/>
<keyword evidence="7" id="KW-0807">Transducer</keyword>
<gene>
    <name evidence="10" type="ORF">NEMVEDRAFT_v1g24303</name>
</gene>
<keyword evidence="4" id="KW-0297">G-protein coupled receptor</keyword>
<dbReference type="HOGENOM" id="CLU_009579_6_0_1"/>
<keyword evidence="2 8" id="KW-0812">Transmembrane</keyword>
<evidence type="ECO:0000256" key="2">
    <source>
        <dbReference type="ARBA" id="ARBA00022692"/>
    </source>
</evidence>
<dbReference type="FunCoup" id="A7SKQ5">
    <property type="interactions" value="188"/>
</dbReference>
<reference evidence="10 11" key="1">
    <citation type="journal article" date="2007" name="Science">
        <title>Sea anemone genome reveals ancestral eumetazoan gene repertoire and genomic organization.</title>
        <authorList>
            <person name="Putnam N.H."/>
            <person name="Srivastava M."/>
            <person name="Hellsten U."/>
            <person name="Dirks B."/>
            <person name="Chapman J."/>
            <person name="Salamov A."/>
            <person name="Terry A."/>
            <person name="Shapiro H."/>
            <person name="Lindquist E."/>
            <person name="Kapitonov V.V."/>
            <person name="Jurka J."/>
            <person name="Genikhovich G."/>
            <person name="Grigoriev I.V."/>
            <person name="Lucas S.M."/>
            <person name="Steele R.E."/>
            <person name="Finnerty J.R."/>
            <person name="Technau U."/>
            <person name="Martindale M.Q."/>
            <person name="Rokhsar D.S."/>
        </authorList>
    </citation>
    <scope>NUCLEOTIDE SEQUENCE [LARGE SCALE GENOMIC DNA]</scope>
    <source>
        <strain evidence="11">CH2 X CH6</strain>
    </source>
</reference>
<dbReference type="GO" id="GO:0016020">
    <property type="term" value="C:membrane"/>
    <property type="evidence" value="ECO:0007669"/>
    <property type="project" value="UniProtKB-SubCell"/>
</dbReference>
<keyword evidence="6" id="KW-0675">Receptor</keyword>
<sequence>LSLVGNLLVLGVLYKNRDMRTVTNVFIANMAVSDLIFPLVVLPKEIARRYTGGYWLVHGVFGNLLCKAVHFLQDVSTAVSLQSHLAISFERFYAVMFPLRARQSNNCCRIFTLVLTWLLAMCFYVPYFITFRLVPFRDGYMCIHDWEPIFGIENTNDTQKKFFLTYLSINYIIPLCVIIGLYTVLFMKLRRRKVIGQDFARREAREEQQKRHIVKLAATIVFCFAILWAPMHVFYILYIFKWHLRLPCGLMALHFSVFYIAWLNSATNPIIYFIYSHNYRNGLRNLL</sequence>
<evidence type="ECO:0000256" key="4">
    <source>
        <dbReference type="ARBA" id="ARBA00023040"/>
    </source>
</evidence>
<name>A7SKQ5_NEMVE</name>
<dbReference type="InterPro" id="IPR017452">
    <property type="entry name" value="GPCR_Rhodpsn_7TM"/>
</dbReference>
<dbReference type="Pfam" id="PF00001">
    <property type="entry name" value="7tm_1"/>
    <property type="match status" value="1"/>
</dbReference>
<dbReference type="PROSITE" id="PS50262">
    <property type="entry name" value="G_PROTEIN_RECEP_F1_2"/>
    <property type="match status" value="1"/>
</dbReference>
<comment type="subcellular location">
    <subcellularLocation>
        <location evidence="1">Membrane</location>
        <topology evidence="1">Multi-pass membrane protein</topology>
    </subcellularLocation>
</comment>
<keyword evidence="11" id="KW-1185">Reference proteome</keyword>
<dbReference type="Proteomes" id="UP000001593">
    <property type="component" value="Unassembled WGS sequence"/>
</dbReference>
<protein>
    <recommendedName>
        <fullName evidence="9">G-protein coupled receptors family 1 profile domain-containing protein</fullName>
    </recommendedName>
</protein>
<dbReference type="PRINTS" id="PR00237">
    <property type="entry name" value="GPCRRHODOPSN"/>
</dbReference>
<dbReference type="SUPFAM" id="SSF81321">
    <property type="entry name" value="Family A G protein-coupled receptor-like"/>
    <property type="match status" value="1"/>
</dbReference>
<keyword evidence="3 8" id="KW-1133">Transmembrane helix</keyword>
<dbReference type="KEGG" id="nve:5507151"/>
<evidence type="ECO:0000313" key="10">
    <source>
        <dbReference type="EMBL" id="EDO35719.1"/>
    </source>
</evidence>
<dbReference type="CDD" id="cd00637">
    <property type="entry name" value="7tm_classA_rhodopsin-like"/>
    <property type="match status" value="1"/>
</dbReference>
<dbReference type="AlphaFoldDB" id="A7SKQ5"/>
<dbReference type="PANTHER" id="PTHR45695">
    <property type="entry name" value="LEUCOKININ RECEPTOR-RELATED"/>
    <property type="match status" value="1"/>
</dbReference>
<feature type="transmembrane region" description="Helical" evidence="8">
    <location>
        <begin position="22"/>
        <end position="42"/>
    </location>
</feature>
<evidence type="ECO:0000256" key="3">
    <source>
        <dbReference type="ARBA" id="ARBA00022989"/>
    </source>
</evidence>
<feature type="transmembrane region" description="Helical" evidence="8">
    <location>
        <begin position="252"/>
        <end position="275"/>
    </location>
</feature>
<evidence type="ECO:0000259" key="9">
    <source>
        <dbReference type="PROSITE" id="PS50262"/>
    </source>
</evidence>
<feature type="domain" description="G-protein coupled receptors family 1 profile" evidence="9">
    <location>
        <begin position="5"/>
        <end position="272"/>
    </location>
</feature>
<dbReference type="OMA" id="NCAINPG"/>
<proteinExistence type="predicted"/>
<dbReference type="GO" id="GO:0004930">
    <property type="term" value="F:G protein-coupled receptor activity"/>
    <property type="evidence" value="ECO:0007669"/>
    <property type="project" value="UniProtKB-KW"/>
</dbReference>
<dbReference type="InParanoid" id="A7SKQ5"/>
<evidence type="ECO:0000256" key="6">
    <source>
        <dbReference type="ARBA" id="ARBA00023170"/>
    </source>
</evidence>
<keyword evidence="5 8" id="KW-0472">Membrane</keyword>
<evidence type="ECO:0000256" key="1">
    <source>
        <dbReference type="ARBA" id="ARBA00004141"/>
    </source>
</evidence>
<dbReference type="InterPro" id="IPR000276">
    <property type="entry name" value="GPCR_Rhodpsn"/>
</dbReference>
<evidence type="ECO:0000256" key="8">
    <source>
        <dbReference type="SAM" id="Phobius"/>
    </source>
</evidence>
<accession>A7SKQ5</accession>
<organism evidence="10 11">
    <name type="scientific">Nematostella vectensis</name>
    <name type="common">Starlet sea anemone</name>
    <dbReference type="NCBI Taxonomy" id="45351"/>
    <lineage>
        <taxon>Eukaryota</taxon>
        <taxon>Metazoa</taxon>
        <taxon>Cnidaria</taxon>
        <taxon>Anthozoa</taxon>
        <taxon>Hexacorallia</taxon>
        <taxon>Actiniaria</taxon>
        <taxon>Edwardsiidae</taxon>
        <taxon>Nematostella</taxon>
    </lineage>
</organism>
<dbReference type="eggNOG" id="KOG4219">
    <property type="taxonomic scope" value="Eukaryota"/>
</dbReference>
<feature type="non-terminal residue" evidence="10">
    <location>
        <position position="1"/>
    </location>
</feature>